<reference evidence="2" key="1">
    <citation type="submission" date="2021-12" db="EMBL/GenBank/DDBJ databases">
        <title>Curvularia clavata genome.</title>
        <authorList>
            <person name="Cao Y."/>
        </authorList>
    </citation>
    <scope>NUCLEOTIDE SEQUENCE</scope>
    <source>
        <strain evidence="2">Yc1106</strain>
    </source>
</reference>
<feature type="compositionally biased region" description="Basic residues" evidence="1">
    <location>
        <begin position="125"/>
        <end position="135"/>
    </location>
</feature>
<sequence length="421" mass="46828">MPSFAFWKSSKTEEVAQEPLLAVDAVPNESKGSTIVPKNLDLDPGNEDSGVFLFDESDLPAQETPLLQQEEVTMGADAISLRDASNFCTSNKDVDRVYPSPGTSPEQSCLSPAVPQSISSETHFKKPRVIVKVTRKAPSPEEQKPDLNTHHDSPAYSSRPTSLNAIDTTLSRVSSITSKHATPTRSLAPQRTESLARLRRPAELNLSTSPTTSDASRPRSELEQRHALIRNSKTQSKAALRSPTALLEERLNQCTSNRDLQQRPSPKTRVFTPPPPTPENGCWIPGPGAQANPFTSSSIRACTEATKRPAWWCKFDKLVVFDGMCDDGKGTLEICTRTSKGLTIARRRGELESIVMPLGCAHCQDMLKRHEWKYDMRVCKRNVCWECRERCLWEWEEELRGRAADKADGSRERADSVLQEG</sequence>
<accession>A0A9Q9DQG8</accession>
<dbReference type="AlphaFoldDB" id="A0A9Q9DQG8"/>
<feature type="compositionally biased region" description="Basic and acidic residues" evidence="1">
    <location>
        <begin position="138"/>
        <end position="153"/>
    </location>
</feature>
<proteinExistence type="predicted"/>
<feature type="compositionally biased region" description="Polar residues" evidence="1">
    <location>
        <begin position="252"/>
        <end position="265"/>
    </location>
</feature>
<feature type="region of interest" description="Disordered" evidence="1">
    <location>
        <begin position="251"/>
        <end position="276"/>
    </location>
</feature>
<feature type="compositionally biased region" description="Polar residues" evidence="1">
    <location>
        <begin position="205"/>
        <end position="215"/>
    </location>
</feature>
<feature type="compositionally biased region" description="Polar residues" evidence="1">
    <location>
        <begin position="175"/>
        <end position="193"/>
    </location>
</feature>
<protein>
    <submittedName>
        <fullName evidence="2">Uncharacterized protein</fullName>
    </submittedName>
</protein>
<feature type="region of interest" description="Disordered" evidence="1">
    <location>
        <begin position="175"/>
        <end position="222"/>
    </location>
</feature>
<evidence type="ECO:0000313" key="3">
    <source>
        <dbReference type="Proteomes" id="UP001056012"/>
    </source>
</evidence>
<dbReference type="EMBL" id="CP089275">
    <property type="protein sequence ID" value="USP75085.1"/>
    <property type="molecule type" value="Genomic_DNA"/>
</dbReference>
<organism evidence="2 3">
    <name type="scientific">Curvularia clavata</name>
    <dbReference type="NCBI Taxonomy" id="95742"/>
    <lineage>
        <taxon>Eukaryota</taxon>
        <taxon>Fungi</taxon>
        <taxon>Dikarya</taxon>
        <taxon>Ascomycota</taxon>
        <taxon>Pezizomycotina</taxon>
        <taxon>Dothideomycetes</taxon>
        <taxon>Pleosporomycetidae</taxon>
        <taxon>Pleosporales</taxon>
        <taxon>Pleosporineae</taxon>
        <taxon>Pleosporaceae</taxon>
        <taxon>Curvularia</taxon>
    </lineage>
</organism>
<keyword evidence="3" id="KW-1185">Reference proteome</keyword>
<evidence type="ECO:0000256" key="1">
    <source>
        <dbReference type="SAM" id="MobiDB-lite"/>
    </source>
</evidence>
<dbReference type="VEuPathDB" id="FungiDB:yc1106_02359"/>
<feature type="region of interest" description="Disordered" evidence="1">
    <location>
        <begin position="99"/>
        <end position="163"/>
    </location>
</feature>
<feature type="compositionally biased region" description="Polar residues" evidence="1">
    <location>
        <begin position="101"/>
        <end position="121"/>
    </location>
</feature>
<name>A0A9Q9DQG8_CURCL</name>
<dbReference type="Proteomes" id="UP001056012">
    <property type="component" value="Chromosome 2"/>
</dbReference>
<gene>
    <name evidence="2" type="ORF">yc1106_02359</name>
</gene>
<dbReference type="OrthoDB" id="3944493at2759"/>
<evidence type="ECO:0000313" key="2">
    <source>
        <dbReference type="EMBL" id="USP75085.1"/>
    </source>
</evidence>
<feature type="region of interest" description="Disordered" evidence="1">
    <location>
        <begin position="402"/>
        <end position="421"/>
    </location>
</feature>
<feature type="compositionally biased region" description="Basic and acidic residues" evidence="1">
    <location>
        <begin position="402"/>
        <end position="415"/>
    </location>
</feature>